<dbReference type="AlphaFoldDB" id="A0A2A5APF2"/>
<evidence type="ECO:0000259" key="1">
    <source>
        <dbReference type="PROSITE" id="PS51186"/>
    </source>
</evidence>
<dbReference type="SUPFAM" id="SSF55729">
    <property type="entry name" value="Acyl-CoA N-acyltransferases (Nat)"/>
    <property type="match status" value="1"/>
</dbReference>
<dbReference type="PROSITE" id="PS51186">
    <property type="entry name" value="GNAT"/>
    <property type="match status" value="1"/>
</dbReference>
<protein>
    <submittedName>
        <fullName evidence="2">GNAT family N-acetyltransferase</fullName>
    </submittedName>
</protein>
<dbReference type="Proteomes" id="UP000218327">
    <property type="component" value="Unassembled WGS sequence"/>
</dbReference>
<dbReference type="Gene3D" id="3.40.630.30">
    <property type="match status" value="1"/>
</dbReference>
<dbReference type="PANTHER" id="PTHR43610">
    <property type="entry name" value="BLL6696 PROTEIN"/>
    <property type="match status" value="1"/>
</dbReference>
<dbReference type="EMBL" id="NVVJ01000073">
    <property type="protein sequence ID" value="PCJ21001.1"/>
    <property type="molecule type" value="Genomic_DNA"/>
</dbReference>
<dbReference type="GO" id="GO:0016747">
    <property type="term" value="F:acyltransferase activity, transferring groups other than amino-acyl groups"/>
    <property type="evidence" value="ECO:0007669"/>
    <property type="project" value="InterPro"/>
</dbReference>
<feature type="domain" description="N-acetyltransferase" evidence="1">
    <location>
        <begin position="15"/>
        <end position="171"/>
    </location>
</feature>
<sequence length="177" mass="20395">MIELDLQPTLTGKTITLRPLLNEDFTELYEVASDPKIWEIHPDSSRYKRDIFEIRFFLGAISSGGALVVVDNKSGRIIGSSRYYEWNSEQQEISIGYTFLEPAHWGNGTNQEMKALMLSYIFSYARTVWFHVGEVNLRSRKAVEKLGAILSHKEDRELEGKPYVQLFYRLDTSAYCA</sequence>
<dbReference type="InterPro" id="IPR000182">
    <property type="entry name" value="GNAT_dom"/>
</dbReference>
<accession>A0A2A5APF2</accession>
<evidence type="ECO:0000313" key="2">
    <source>
        <dbReference type="EMBL" id="PCJ21001.1"/>
    </source>
</evidence>
<organism evidence="2 3">
    <name type="scientific">SAR86 cluster bacterium</name>
    <dbReference type="NCBI Taxonomy" id="2030880"/>
    <lineage>
        <taxon>Bacteria</taxon>
        <taxon>Pseudomonadati</taxon>
        <taxon>Pseudomonadota</taxon>
        <taxon>Gammaproteobacteria</taxon>
        <taxon>SAR86 cluster</taxon>
    </lineage>
</organism>
<name>A0A2A5APF2_9GAMM</name>
<proteinExistence type="predicted"/>
<dbReference type="PANTHER" id="PTHR43610:SF1">
    <property type="entry name" value="N-ACETYLTRANSFERASE DOMAIN-CONTAINING PROTEIN"/>
    <property type="match status" value="1"/>
</dbReference>
<gene>
    <name evidence="2" type="ORF">COA96_15400</name>
</gene>
<reference evidence="3" key="1">
    <citation type="submission" date="2017-08" db="EMBL/GenBank/DDBJ databases">
        <title>A dynamic microbial community with high functional redundancy inhabits the cold, oxic subseafloor aquifer.</title>
        <authorList>
            <person name="Tully B.J."/>
            <person name="Wheat C.G."/>
            <person name="Glazer B.T."/>
            <person name="Huber J.A."/>
        </authorList>
    </citation>
    <scope>NUCLEOTIDE SEQUENCE [LARGE SCALE GENOMIC DNA]</scope>
</reference>
<dbReference type="InterPro" id="IPR016181">
    <property type="entry name" value="Acyl_CoA_acyltransferase"/>
</dbReference>
<comment type="caution">
    <text evidence="2">The sequence shown here is derived from an EMBL/GenBank/DDBJ whole genome shotgun (WGS) entry which is preliminary data.</text>
</comment>
<keyword evidence="2" id="KW-0808">Transferase</keyword>
<dbReference type="Pfam" id="PF13302">
    <property type="entry name" value="Acetyltransf_3"/>
    <property type="match status" value="1"/>
</dbReference>
<evidence type="ECO:0000313" key="3">
    <source>
        <dbReference type="Proteomes" id="UP000218327"/>
    </source>
</evidence>